<sequence>MSYRQHYALALLLFTAIGKADSGDDFSNNLFSDLAPLLALFGERVTMQFLSQSLGWADCIILAMAPLGVITTIVSAIRVEGPPWLKAIIGRSRENRSVAEMELMSSTSQETCELWNGDDVVRCQGLAPVKEFICLLPPDIPINEIKRIRITRLEDEEARKGGLIKKEGAYSTDTTVQLLTPKAETQTNEVAQTFRTFGKKMQNLWRGLWSRNRSTDEETPATISLERLKPQDNEQQGQEPEMVILRNTKTQAPNITLNRHKKVTRRHLYIAAAFGCIVQLGVLTYFGLTTYYYSSKFKKGDKMVLGYAFPFSAGGTILLVTGMFFCAHVVDRSTKEIRYKPTQGYEAKVVWLQPKQVLREKFELDGLAMALGNSDPRSDSETADAKPVFDFGLSKGGSWTVMMNEDESPDSSSNDSSETASINASGNRVGSRDTLTPPNESTMIRTSNIAQDIVQLRTRLAQLADWRGPASTEATQLAEAIEVTMDSLCPENGPDLFSWTIRVQVLQGKRGKINLPVTLQLKRNEGHWKCRVDELDSVLSLWLCSIDKIRQASTESLDDRGPKGSLQMDNDSWFRKKSSEIRGGLVLISQQTDELTRCLKWWMPTDWSKEFSIENDETLASWNLWRVVGDKRGDHSKSKTDTRSKKNSSSNSVSDDLFEVSDYDSDSDPDQDSSRGSSRTSSPPNGVPNFLALQSHESLERLYAKHIFYSFIWAAVEKMDKAVQYHPELDSTSPLDTQDWDSLRLQCTGLSKLARAIQTSGLMELHDSYLALIPPLHSHARLGELNCVLQMMSEKAKQHERLLNWTAAAECYQQLFTLSKYFRVDSYIYTRSVAMMLEYVRAVNHLLHDVLKTDMEQWEEAVTSTKDLSAFLKRKADPQVLDCMRKLYSRQSARRRAWSNSDTFPRRLWKSVAEDDEIKHCGFTELHRQIASYMAPSTSDKSMDDHKHSSTAGIDLPSNLHQYINTPDILGWSPLHYAACISDKEAEVWIKLLIEQGADVNATDIRDWTPLHYCLMHDRPLAMEALLEGGANVRAVGIDGTTPLHCAASGGGYVDIDHVLFNSRQSADQFAKDNLGRAPIHLAALKGNEVVIGNLHLSIGARDKEGRTALHLAAFKGLWGTVTELTLFGARVDELTGETETLLHWAAMMDNINAVRELLELRATVDSTDSLRATPLHYACEAGNKYIVDLLIQNNADVNARTNVNQTPIMFAAEEEFFEIVDRLLEVKDIDLNVRGEISRCTVLDTAVSLGKDAIVRKLVERGATISEQTLNFAAGNKEMLSIVGLLQQVCSLQNCVRKHVQGNGAEVVWDALRRALLEREEEYVPWALFAGVAGTSFCFL</sequence>
<feature type="region of interest" description="Disordered" evidence="4">
    <location>
        <begin position="632"/>
        <end position="689"/>
    </location>
</feature>
<feature type="repeat" description="ANK" evidence="3">
    <location>
        <begin position="1138"/>
        <end position="1170"/>
    </location>
</feature>
<dbReference type="PANTHER" id="PTHR24198:SF165">
    <property type="entry name" value="ANKYRIN REPEAT-CONTAINING PROTEIN-RELATED"/>
    <property type="match status" value="1"/>
</dbReference>
<dbReference type="InterPro" id="IPR002110">
    <property type="entry name" value="Ankyrin_rpt"/>
</dbReference>
<dbReference type="SMART" id="SM00248">
    <property type="entry name" value="ANK"/>
    <property type="match status" value="10"/>
</dbReference>
<evidence type="ECO:0000313" key="7">
    <source>
        <dbReference type="EMBL" id="KAF4449004.1"/>
    </source>
</evidence>
<feature type="region of interest" description="Disordered" evidence="4">
    <location>
        <begin position="400"/>
        <end position="444"/>
    </location>
</feature>
<feature type="repeat" description="ANK" evidence="3">
    <location>
        <begin position="1105"/>
        <end position="1137"/>
    </location>
</feature>
<dbReference type="PROSITE" id="PS50297">
    <property type="entry name" value="ANK_REP_REGION"/>
    <property type="match status" value="2"/>
</dbReference>
<evidence type="ECO:0000256" key="5">
    <source>
        <dbReference type="SAM" id="Phobius"/>
    </source>
</evidence>
<gene>
    <name evidence="7" type="ORF">F53441_7654</name>
</gene>
<comment type="caution">
    <text evidence="7">The sequence shown here is derived from an EMBL/GenBank/DDBJ whole genome shotgun (WGS) entry which is preliminary data.</text>
</comment>
<keyword evidence="1" id="KW-0677">Repeat</keyword>
<keyword evidence="6" id="KW-0732">Signal</keyword>
<feature type="repeat" description="ANK" evidence="3">
    <location>
        <begin position="970"/>
        <end position="1005"/>
    </location>
</feature>
<feature type="signal peptide" evidence="6">
    <location>
        <begin position="1"/>
        <end position="22"/>
    </location>
</feature>
<dbReference type="PRINTS" id="PR01415">
    <property type="entry name" value="ANKYRIN"/>
</dbReference>
<dbReference type="EMBL" id="JAADJG010000309">
    <property type="protein sequence ID" value="KAF4449004.1"/>
    <property type="molecule type" value="Genomic_DNA"/>
</dbReference>
<feature type="transmembrane region" description="Helical" evidence="5">
    <location>
        <begin position="54"/>
        <end position="77"/>
    </location>
</feature>
<keyword evidence="2 3" id="KW-0040">ANK repeat</keyword>
<feature type="repeat" description="ANK" evidence="3">
    <location>
        <begin position="1171"/>
        <end position="1203"/>
    </location>
</feature>
<keyword evidence="8" id="KW-1185">Reference proteome</keyword>
<evidence type="ECO:0000256" key="3">
    <source>
        <dbReference type="PROSITE-ProRule" id="PRU00023"/>
    </source>
</evidence>
<evidence type="ECO:0000256" key="1">
    <source>
        <dbReference type="ARBA" id="ARBA00022737"/>
    </source>
</evidence>
<evidence type="ECO:0000256" key="4">
    <source>
        <dbReference type="SAM" id="MobiDB-lite"/>
    </source>
</evidence>
<keyword evidence="5" id="KW-0472">Membrane</keyword>
<feature type="compositionally biased region" description="Basic and acidic residues" evidence="4">
    <location>
        <begin position="632"/>
        <end position="644"/>
    </location>
</feature>
<reference evidence="7" key="1">
    <citation type="submission" date="2020-01" db="EMBL/GenBank/DDBJ databases">
        <title>Identification and distribution of gene clusters putatively required for synthesis of sphingolipid metabolism inhibitors in phylogenetically diverse species of the filamentous fungus Fusarium.</title>
        <authorList>
            <person name="Kim H.-S."/>
            <person name="Busman M."/>
            <person name="Brown D.W."/>
            <person name="Divon H."/>
            <person name="Uhlig S."/>
            <person name="Proctor R.H."/>
        </authorList>
    </citation>
    <scope>NUCLEOTIDE SEQUENCE</scope>
    <source>
        <strain evidence="7">NRRL 53441</strain>
    </source>
</reference>
<proteinExistence type="predicted"/>
<feature type="region of interest" description="Disordered" evidence="4">
    <location>
        <begin position="213"/>
        <end position="238"/>
    </location>
</feature>
<name>A0A8H4KH14_9HYPO</name>
<feature type="compositionally biased region" description="Polar residues" evidence="4">
    <location>
        <begin position="419"/>
        <end position="444"/>
    </location>
</feature>
<dbReference type="Gene3D" id="1.25.40.20">
    <property type="entry name" value="Ankyrin repeat-containing domain"/>
    <property type="match status" value="3"/>
</dbReference>
<dbReference type="GO" id="GO:0005737">
    <property type="term" value="C:cytoplasm"/>
    <property type="evidence" value="ECO:0007669"/>
    <property type="project" value="TreeGrafter"/>
</dbReference>
<organism evidence="7 8">
    <name type="scientific">Fusarium austroafricanum</name>
    <dbReference type="NCBI Taxonomy" id="2364996"/>
    <lineage>
        <taxon>Eukaryota</taxon>
        <taxon>Fungi</taxon>
        <taxon>Dikarya</taxon>
        <taxon>Ascomycota</taxon>
        <taxon>Pezizomycotina</taxon>
        <taxon>Sordariomycetes</taxon>
        <taxon>Hypocreomycetidae</taxon>
        <taxon>Hypocreales</taxon>
        <taxon>Nectriaceae</taxon>
        <taxon>Fusarium</taxon>
        <taxon>Fusarium concolor species complex</taxon>
    </lineage>
</organism>
<feature type="transmembrane region" description="Helical" evidence="5">
    <location>
        <begin position="268"/>
        <end position="288"/>
    </location>
</feature>
<keyword evidence="5" id="KW-1133">Transmembrane helix</keyword>
<evidence type="ECO:0000256" key="2">
    <source>
        <dbReference type="ARBA" id="ARBA00023043"/>
    </source>
</evidence>
<dbReference type="PANTHER" id="PTHR24198">
    <property type="entry name" value="ANKYRIN REPEAT AND PROTEIN KINASE DOMAIN-CONTAINING PROTEIN"/>
    <property type="match status" value="1"/>
</dbReference>
<protein>
    <submittedName>
        <fullName evidence="7">Ankyrin repeat protein</fullName>
    </submittedName>
</protein>
<evidence type="ECO:0000256" key="6">
    <source>
        <dbReference type="SAM" id="SignalP"/>
    </source>
</evidence>
<dbReference type="SUPFAM" id="SSF48403">
    <property type="entry name" value="Ankyrin repeat"/>
    <property type="match status" value="1"/>
</dbReference>
<dbReference type="Proteomes" id="UP000605986">
    <property type="component" value="Unassembled WGS sequence"/>
</dbReference>
<feature type="transmembrane region" description="Helical" evidence="5">
    <location>
        <begin position="308"/>
        <end position="330"/>
    </location>
</feature>
<accession>A0A8H4KH14</accession>
<dbReference type="OrthoDB" id="194358at2759"/>
<evidence type="ECO:0000313" key="8">
    <source>
        <dbReference type="Proteomes" id="UP000605986"/>
    </source>
</evidence>
<feature type="chain" id="PRO_5034819495" evidence="6">
    <location>
        <begin position="23"/>
        <end position="1341"/>
    </location>
</feature>
<dbReference type="Pfam" id="PF12796">
    <property type="entry name" value="Ank_2"/>
    <property type="match status" value="2"/>
</dbReference>
<dbReference type="PROSITE" id="PS50088">
    <property type="entry name" value="ANK_REPEAT"/>
    <property type="match status" value="4"/>
</dbReference>
<feature type="compositionally biased region" description="Acidic residues" evidence="4">
    <location>
        <begin position="656"/>
        <end position="671"/>
    </location>
</feature>
<keyword evidence="5" id="KW-0812">Transmembrane</keyword>
<dbReference type="InterPro" id="IPR036770">
    <property type="entry name" value="Ankyrin_rpt-contain_sf"/>
</dbReference>